<dbReference type="AlphaFoldDB" id="A0AAX6MHQ1"/>
<organism evidence="3 4">
    <name type="scientific">Daldinia eschscholtzii</name>
    <dbReference type="NCBI Taxonomy" id="292717"/>
    <lineage>
        <taxon>Eukaryota</taxon>
        <taxon>Fungi</taxon>
        <taxon>Dikarya</taxon>
        <taxon>Ascomycota</taxon>
        <taxon>Pezizomycotina</taxon>
        <taxon>Sordariomycetes</taxon>
        <taxon>Xylariomycetidae</taxon>
        <taxon>Xylariales</taxon>
        <taxon>Hypoxylaceae</taxon>
        <taxon>Daldinia</taxon>
    </lineage>
</organism>
<keyword evidence="1" id="KW-0677">Repeat</keyword>
<dbReference type="Gene3D" id="3.40.50.1820">
    <property type="entry name" value="alpha/beta hydrolase"/>
    <property type="match status" value="1"/>
</dbReference>
<dbReference type="Pfam" id="PF24883">
    <property type="entry name" value="NPHP3_N"/>
    <property type="match status" value="1"/>
</dbReference>
<feature type="domain" description="Nephrocystin 3-like N-terminal" evidence="2">
    <location>
        <begin position="442"/>
        <end position="612"/>
    </location>
</feature>
<proteinExistence type="predicted"/>
<dbReference type="PANTHER" id="PTHR10039:SF5">
    <property type="entry name" value="NACHT DOMAIN-CONTAINING PROTEIN"/>
    <property type="match status" value="1"/>
</dbReference>
<name>A0AAX6MHQ1_9PEZI</name>
<sequence length="1208" mass="135913">MDSAQKPKVFRLRQLPGNANESQALVYLSIGLGSIPVDNIQIFSLATSLSPWRPSKVATLMFNPLPTLLQQDQGKDEWQIRVNGLELPLILDVHFRGLTPLRDPTPNHSYDCISLSGLSSHPFGSWQPKKSNKTFMWIRDELPLDLPQLRPIIYGYETILPGSRSFQTITDLASQLINQLASSGWTALSAKPIVFLAHSLGGIVLKRAIVALANSGYNEDAIRIVGGVFFGVPNFGMEQSSFRSIAKGNPNEPLVEDLSPDSPWLRRLESEFNGISYLRKMKTFWGYETCTSPTLVVNEDGKLSEGSQVVLVTPQSATRGLLESDESLTFPLNENHSNIVKFCPGHEDYSVVVGRLARICDIEPVSTIKMEVDGNLSNKEISALVRSGAHKHDPFKASGESKGRACPLNEHKQQKTFKKLLESLRAPERDRRLEGIALNFQNTFDWVFNHPGCKFVDWLQHGQGAFWINGSPGSDSRTRELLHDPRNSFDEIYAGFFFHYRGSLIEKSFDGLLRGILSQILEQKRKVCHVILPLLNDPTSTELPLEGWTSATLEEALTLILNQQQFDLDIFLFLDALDEYQGRPEFIARFVESLIKRETKSLTRVKVCFSSRPWATFTTRFKDYPALTMQDFTKEDIRRYCLGVMDAELSSNISVPMEILVPQVVDRSKGVFLWVKLVAADLAKAANSGLGKEELEELLQSLPAELDEYYAEIIQRTPISSRWTLFAMLKITSQALDVLGGPDLVGAVECSRSSNYKEALLRSERLLRLKPKERENYASNQIKIHSQGLIELRMNWAELLHQTVKEFVSQPKFNALILDTEAKVTFENGYSFLMKWFIIDHGAFEHTSNNIDEYDKKDPSRQPICEAYDDSMDEDDSKSEDYDLYDELPCGYTVMTEETKRMAAYGKSAEDTTGRSMKQFLDSIPAKRYSQLTEAASGVIINTSREFASLAGFSLYFRETFQLEQNFIHKCNQDGKRSLLTLALGLSPIDSDHIASRHLTIVDGAEIARLLLDNGYKDPKAFAKLISFLAMSAADDKSRKMSIDLVIHFLETGHNPNMPLTIYELSERGNERIALTCTALHLAPPEIVPSLLVHGADPNAKDSEGKTPLGRLCCNVSSLTRMQIYLHGNYARSVRDSYQVACMLLNGGGNPLQASDPSWCRLLDLFADRGYDVEPLQPRYTMLAIRRPAAKPKLNLKSIMRPTGWLRR</sequence>
<dbReference type="PANTHER" id="PTHR10039">
    <property type="entry name" value="AMELOGENIN"/>
    <property type="match status" value="1"/>
</dbReference>
<dbReference type="SUPFAM" id="SSF48403">
    <property type="entry name" value="Ankyrin repeat"/>
    <property type="match status" value="1"/>
</dbReference>
<comment type="caution">
    <text evidence="3">The sequence shown here is derived from an EMBL/GenBank/DDBJ whole genome shotgun (WGS) entry which is preliminary data.</text>
</comment>
<dbReference type="InterPro" id="IPR029058">
    <property type="entry name" value="AB_hydrolase_fold"/>
</dbReference>
<dbReference type="Proteomes" id="UP001369815">
    <property type="component" value="Unassembled WGS sequence"/>
</dbReference>
<evidence type="ECO:0000313" key="3">
    <source>
        <dbReference type="EMBL" id="KAK6951692.1"/>
    </source>
</evidence>
<accession>A0AAX6MHQ1</accession>
<dbReference type="InterPro" id="IPR036770">
    <property type="entry name" value="Ankyrin_rpt-contain_sf"/>
</dbReference>
<evidence type="ECO:0000256" key="1">
    <source>
        <dbReference type="ARBA" id="ARBA00022737"/>
    </source>
</evidence>
<dbReference type="Gene3D" id="1.25.40.20">
    <property type="entry name" value="Ankyrin repeat-containing domain"/>
    <property type="match status" value="1"/>
</dbReference>
<dbReference type="InterPro" id="IPR056884">
    <property type="entry name" value="NPHP3-like_N"/>
</dbReference>
<evidence type="ECO:0000259" key="2">
    <source>
        <dbReference type="Pfam" id="PF24883"/>
    </source>
</evidence>
<evidence type="ECO:0000313" key="4">
    <source>
        <dbReference type="Proteomes" id="UP001369815"/>
    </source>
</evidence>
<protein>
    <recommendedName>
        <fullName evidence="2">Nephrocystin 3-like N-terminal domain-containing protein</fullName>
    </recommendedName>
</protein>
<keyword evidence="4" id="KW-1185">Reference proteome</keyword>
<dbReference type="SUPFAM" id="SSF53474">
    <property type="entry name" value="alpha/beta-Hydrolases"/>
    <property type="match status" value="1"/>
</dbReference>
<reference evidence="3 4" key="1">
    <citation type="journal article" date="2024" name="Front Chem Biol">
        <title>Unveiling the potential of Daldinia eschscholtzii MFLUCC 19-0629 through bioactivity and bioinformatics studies for enhanced sustainable agriculture production.</title>
        <authorList>
            <person name="Brooks S."/>
            <person name="Weaver J.A."/>
            <person name="Klomchit A."/>
            <person name="Alharthi S.A."/>
            <person name="Onlamun T."/>
            <person name="Nurani R."/>
            <person name="Vong T.K."/>
            <person name="Alberti F."/>
            <person name="Greco C."/>
        </authorList>
    </citation>
    <scope>NUCLEOTIDE SEQUENCE [LARGE SCALE GENOMIC DNA]</scope>
    <source>
        <strain evidence="3">MFLUCC 19-0629</strain>
    </source>
</reference>
<gene>
    <name evidence="3" type="ORF">Daesc_006215</name>
</gene>
<dbReference type="EMBL" id="JBANMG010000006">
    <property type="protein sequence ID" value="KAK6951692.1"/>
    <property type="molecule type" value="Genomic_DNA"/>
</dbReference>